<dbReference type="PROSITE" id="PS51123">
    <property type="entry name" value="OMPA_2"/>
    <property type="match status" value="1"/>
</dbReference>
<evidence type="ECO:0000313" key="4">
    <source>
        <dbReference type="EMBL" id="MFC3147242.1"/>
    </source>
</evidence>
<dbReference type="Gene3D" id="3.30.1330.60">
    <property type="entry name" value="OmpA-like domain"/>
    <property type="match status" value="1"/>
</dbReference>
<dbReference type="Pfam" id="PF00691">
    <property type="entry name" value="OmpA"/>
    <property type="match status" value="1"/>
</dbReference>
<dbReference type="InterPro" id="IPR036737">
    <property type="entry name" value="OmpA-like_sf"/>
</dbReference>
<evidence type="ECO:0000259" key="3">
    <source>
        <dbReference type="PROSITE" id="PS51123"/>
    </source>
</evidence>
<reference evidence="5" key="1">
    <citation type="journal article" date="2019" name="Int. J. Syst. Evol. Microbiol.">
        <title>The Global Catalogue of Microorganisms (GCM) 10K type strain sequencing project: providing services to taxonomists for standard genome sequencing and annotation.</title>
        <authorList>
            <consortium name="The Broad Institute Genomics Platform"/>
            <consortium name="The Broad Institute Genome Sequencing Center for Infectious Disease"/>
            <person name="Wu L."/>
            <person name="Ma J."/>
        </authorList>
    </citation>
    <scope>NUCLEOTIDE SEQUENCE [LARGE SCALE GENOMIC DNA]</scope>
    <source>
        <strain evidence="5">KCTC 52168</strain>
    </source>
</reference>
<keyword evidence="5" id="KW-1185">Reference proteome</keyword>
<dbReference type="EMBL" id="JBHRTI010000003">
    <property type="protein sequence ID" value="MFC3147242.1"/>
    <property type="molecule type" value="Genomic_DNA"/>
</dbReference>
<organism evidence="4 5">
    <name type="scientific">Piscinibacterium candidicorallinum</name>
    <dbReference type="NCBI Taxonomy" id="1793872"/>
    <lineage>
        <taxon>Bacteria</taxon>
        <taxon>Pseudomonadati</taxon>
        <taxon>Pseudomonadota</taxon>
        <taxon>Betaproteobacteria</taxon>
        <taxon>Burkholderiales</taxon>
        <taxon>Piscinibacterium</taxon>
    </lineage>
</organism>
<accession>A0ABV7H0X4</accession>
<evidence type="ECO:0000256" key="2">
    <source>
        <dbReference type="SAM" id="Phobius"/>
    </source>
</evidence>
<feature type="transmembrane region" description="Helical" evidence="2">
    <location>
        <begin position="29"/>
        <end position="46"/>
    </location>
</feature>
<keyword evidence="1 2" id="KW-0472">Membrane</keyword>
<dbReference type="RefSeq" id="WP_377302093.1">
    <property type="nucleotide sequence ID" value="NZ_CP180191.1"/>
</dbReference>
<protein>
    <submittedName>
        <fullName evidence="4">Flagellar motor protein MotB</fullName>
    </submittedName>
</protein>
<name>A0ABV7H0X4_9BURK</name>
<comment type="caution">
    <text evidence="4">The sequence shown here is derived from an EMBL/GenBank/DDBJ whole genome shotgun (WGS) entry which is preliminary data.</text>
</comment>
<dbReference type="PANTHER" id="PTHR30329:SF21">
    <property type="entry name" value="LIPOPROTEIN YIAD-RELATED"/>
    <property type="match status" value="1"/>
</dbReference>
<evidence type="ECO:0000313" key="5">
    <source>
        <dbReference type="Proteomes" id="UP001595556"/>
    </source>
</evidence>
<dbReference type="InterPro" id="IPR006665">
    <property type="entry name" value="OmpA-like"/>
</dbReference>
<dbReference type="PANTHER" id="PTHR30329">
    <property type="entry name" value="STATOR ELEMENT OF FLAGELLAR MOTOR COMPLEX"/>
    <property type="match status" value="1"/>
</dbReference>
<dbReference type="SUPFAM" id="SSF103088">
    <property type="entry name" value="OmpA-like"/>
    <property type="match status" value="1"/>
</dbReference>
<proteinExistence type="predicted"/>
<dbReference type="Proteomes" id="UP001595556">
    <property type="component" value="Unassembled WGS sequence"/>
</dbReference>
<keyword evidence="4" id="KW-0969">Cilium</keyword>
<keyword evidence="4" id="KW-0966">Cell projection</keyword>
<dbReference type="InterPro" id="IPR050330">
    <property type="entry name" value="Bact_OuterMem_StrucFunc"/>
</dbReference>
<evidence type="ECO:0000256" key="1">
    <source>
        <dbReference type="PROSITE-ProRule" id="PRU00473"/>
    </source>
</evidence>
<keyword evidence="4" id="KW-0282">Flagellum</keyword>
<keyword evidence="2" id="KW-1133">Transmembrane helix</keyword>
<keyword evidence="2" id="KW-0812">Transmembrane</keyword>
<sequence length="258" mass="28108">MLIPARRTEPDRAPHAEGEGGYLASASDLMIGLLFVFIILVVVLALEQRRQQQLIDEQRAGLIGAGDPLIVVTGAIGRALAKVLPEIRVDPKTGVISLPEDVLFARGSAQLSEQGRRVLGLARDQLELAMPCYVDSERRNRSCASNPHGHEIETMFIEGHTDSVPFASGGRDNFDLSLARARAVEQVLVSGGSLVRYRNRADQPVFSFSAYADKRPLRGTDPADGVNRRVDLRIVLSYKPIEELLPALRSAGPVQAKP</sequence>
<feature type="domain" description="OmpA-like" evidence="3">
    <location>
        <begin position="91"/>
        <end position="238"/>
    </location>
</feature>
<gene>
    <name evidence="4" type="ORF">ACFOEN_06260</name>
</gene>